<keyword evidence="2" id="KW-0378">Hydrolase</keyword>
<dbReference type="SUPFAM" id="SSF56784">
    <property type="entry name" value="HAD-like"/>
    <property type="match status" value="1"/>
</dbReference>
<sequence>MTIAFFDFDGTVITGDSGLICAWPTLCAGFLPAPIVASFVGRYLLYKAGLGTRHAMQRVGFACFRGHTLEALRARTTDLSSSHLAPKISPAMTTAIAHHRTRGDKLYILTGAAHFFAEPLGRKLGFDAVYGTQIELADTLCTGRVDGEILDGDEKLRLAKRLAEEEGHTLADCVFYSDHIADLPLLEAVGKPICVGPHGKLRRVASERGWPIVEHHDEQRPRKLLA</sequence>
<evidence type="ECO:0000256" key="2">
    <source>
        <dbReference type="ARBA" id="ARBA00022801"/>
    </source>
</evidence>
<dbReference type="KEGG" id="llu:AKJ09_07049"/>
<reference evidence="4 5" key="1">
    <citation type="submission" date="2015-08" db="EMBL/GenBank/DDBJ databases">
        <authorList>
            <person name="Babu N.S."/>
            <person name="Beckwith C.J."/>
            <person name="Beseler K.G."/>
            <person name="Brison A."/>
            <person name="Carone J.V."/>
            <person name="Caskin T.P."/>
            <person name="Diamond M."/>
            <person name="Durham M.E."/>
            <person name="Foxe J.M."/>
            <person name="Go M."/>
            <person name="Henderson B.A."/>
            <person name="Jones I.B."/>
            <person name="McGettigan J.A."/>
            <person name="Micheletti S.J."/>
            <person name="Nasrallah M.E."/>
            <person name="Ortiz D."/>
            <person name="Piller C.R."/>
            <person name="Privatt S.R."/>
            <person name="Schneider S.L."/>
            <person name="Sharp S."/>
            <person name="Smith T.C."/>
            <person name="Stanton J.D."/>
            <person name="Ullery H.E."/>
            <person name="Wilson R.J."/>
            <person name="Serrano M.G."/>
            <person name="Buck G."/>
            <person name="Lee V."/>
            <person name="Wang Y."/>
            <person name="Carvalho R."/>
            <person name="Voegtly L."/>
            <person name="Shi R."/>
            <person name="Duckworth R."/>
            <person name="Johnson A."/>
            <person name="Loviza R."/>
            <person name="Walstead R."/>
            <person name="Shah Z."/>
            <person name="Kiflezghi M."/>
            <person name="Wade K."/>
            <person name="Ball S.L."/>
            <person name="Bradley K.W."/>
            <person name="Asai D.J."/>
            <person name="Bowman C.A."/>
            <person name="Russell D.A."/>
            <person name="Pope W.H."/>
            <person name="Jacobs-Sera D."/>
            <person name="Hendrix R.W."/>
            <person name="Hatfull G.F."/>
        </authorList>
    </citation>
    <scope>NUCLEOTIDE SEQUENCE [LARGE SCALE GENOMIC DNA]</scope>
    <source>
        <strain evidence="4 5">DSM 27648</strain>
    </source>
</reference>
<organism evidence="4 5">
    <name type="scientific">Labilithrix luteola</name>
    <dbReference type="NCBI Taxonomy" id="1391654"/>
    <lineage>
        <taxon>Bacteria</taxon>
        <taxon>Pseudomonadati</taxon>
        <taxon>Myxococcota</taxon>
        <taxon>Polyangia</taxon>
        <taxon>Polyangiales</taxon>
        <taxon>Labilitrichaceae</taxon>
        <taxon>Labilithrix</taxon>
    </lineage>
</organism>
<dbReference type="Proteomes" id="UP000064967">
    <property type="component" value="Chromosome"/>
</dbReference>
<dbReference type="GO" id="GO:0046872">
    <property type="term" value="F:metal ion binding"/>
    <property type="evidence" value="ECO:0007669"/>
    <property type="project" value="UniProtKB-KW"/>
</dbReference>
<dbReference type="PANTHER" id="PTHR43344:SF13">
    <property type="entry name" value="PHOSPHATASE RV3661-RELATED"/>
    <property type="match status" value="1"/>
</dbReference>
<dbReference type="InterPro" id="IPR023214">
    <property type="entry name" value="HAD_sf"/>
</dbReference>
<dbReference type="PANTHER" id="PTHR43344">
    <property type="entry name" value="PHOSPHOSERINE PHOSPHATASE"/>
    <property type="match status" value="1"/>
</dbReference>
<dbReference type="NCBIfam" id="TIGR01490">
    <property type="entry name" value="HAD-SF-IB-hyp1"/>
    <property type="match status" value="1"/>
</dbReference>
<dbReference type="Gene3D" id="1.20.1440.100">
    <property type="entry name" value="SG protein - dephosphorylation function"/>
    <property type="match status" value="1"/>
</dbReference>
<dbReference type="AlphaFoldDB" id="A0A0K1Q3G1"/>
<name>A0A0K1Q3G1_9BACT</name>
<evidence type="ECO:0000256" key="1">
    <source>
        <dbReference type="ARBA" id="ARBA00022723"/>
    </source>
</evidence>
<dbReference type="RefSeq" id="WP_146651686.1">
    <property type="nucleotide sequence ID" value="NZ_CP012333.1"/>
</dbReference>
<evidence type="ECO:0000313" key="5">
    <source>
        <dbReference type="Proteomes" id="UP000064967"/>
    </source>
</evidence>
<keyword evidence="1" id="KW-0479">Metal-binding</keyword>
<evidence type="ECO:0000313" key="4">
    <source>
        <dbReference type="EMBL" id="AKV00386.1"/>
    </source>
</evidence>
<dbReference type="Gene3D" id="3.40.50.1000">
    <property type="entry name" value="HAD superfamily/HAD-like"/>
    <property type="match status" value="1"/>
</dbReference>
<dbReference type="Pfam" id="PF12710">
    <property type="entry name" value="HAD"/>
    <property type="match status" value="1"/>
</dbReference>
<dbReference type="InterPro" id="IPR006385">
    <property type="entry name" value="HAD_hydro_SerB1"/>
</dbReference>
<dbReference type="GO" id="GO:0016787">
    <property type="term" value="F:hydrolase activity"/>
    <property type="evidence" value="ECO:0007669"/>
    <property type="project" value="UniProtKB-KW"/>
</dbReference>
<accession>A0A0K1Q3G1</accession>
<dbReference type="InterPro" id="IPR036412">
    <property type="entry name" value="HAD-like_sf"/>
</dbReference>
<dbReference type="EMBL" id="CP012333">
    <property type="protein sequence ID" value="AKV00386.1"/>
    <property type="molecule type" value="Genomic_DNA"/>
</dbReference>
<evidence type="ECO:0000256" key="3">
    <source>
        <dbReference type="ARBA" id="ARBA00022842"/>
    </source>
</evidence>
<proteinExistence type="predicted"/>
<dbReference type="STRING" id="1391654.AKJ09_07049"/>
<dbReference type="InterPro" id="IPR050582">
    <property type="entry name" value="HAD-like_SerB"/>
</dbReference>
<dbReference type="OrthoDB" id="9784466at2"/>
<protein>
    <submittedName>
        <fullName evidence="4">Phosphoserine phosphatase</fullName>
    </submittedName>
</protein>
<dbReference type="NCBIfam" id="TIGR01488">
    <property type="entry name" value="HAD-SF-IB"/>
    <property type="match status" value="1"/>
</dbReference>
<gene>
    <name evidence="4" type="ORF">AKJ09_07049</name>
</gene>
<keyword evidence="5" id="KW-1185">Reference proteome</keyword>
<keyword evidence="3" id="KW-0460">Magnesium</keyword>